<proteinExistence type="inferred from homology"/>
<evidence type="ECO:0000256" key="7">
    <source>
        <dbReference type="ARBA" id="ARBA00032272"/>
    </source>
</evidence>
<dbReference type="EMBL" id="JABZSQ010000131">
    <property type="protein sequence ID" value="MBF1415374.1"/>
    <property type="molecule type" value="Genomic_DNA"/>
</dbReference>
<keyword evidence="5 9" id="KW-0378">Hydrolase</keyword>
<reference evidence="9" key="1">
    <citation type="submission" date="2020-04" db="EMBL/GenBank/DDBJ databases">
        <title>Deep metagenomics examines the oral microbiome during advanced dental caries in children, revealing novel taxa and co-occurrences with host molecules.</title>
        <authorList>
            <person name="Baker J.L."/>
            <person name="Morton J.T."/>
            <person name="Dinis M."/>
            <person name="Alvarez R."/>
            <person name="Tran N.C."/>
            <person name="Knight R."/>
            <person name="Edlund A."/>
        </authorList>
    </citation>
    <scope>NUCLEOTIDE SEQUENCE</scope>
    <source>
        <strain evidence="9">JCVI_25_bin.9</strain>
    </source>
</reference>
<evidence type="ECO:0000256" key="4">
    <source>
        <dbReference type="ARBA" id="ARBA00016377"/>
    </source>
</evidence>
<gene>
    <name evidence="9" type="ORF">HXN33_07320</name>
</gene>
<evidence type="ECO:0000259" key="8">
    <source>
        <dbReference type="PROSITE" id="PS51462"/>
    </source>
</evidence>
<dbReference type="GO" id="GO:0005829">
    <property type="term" value="C:cytosol"/>
    <property type="evidence" value="ECO:0007669"/>
    <property type="project" value="TreeGrafter"/>
</dbReference>
<dbReference type="PANTHER" id="PTHR11839:SF18">
    <property type="entry name" value="NUDIX HYDROLASE DOMAIN-CONTAINING PROTEIN"/>
    <property type="match status" value="1"/>
</dbReference>
<dbReference type="RefSeq" id="WP_311155201.1">
    <property type="nucleotide sequence ID" value="NZ_CAUOMI010000001.1"/>
</dbReference>
<accession>A0A930HYN9</accession>
<organism evidence="9 10">
    <name type="scientific">Prevotella histicola</name>
    <dbReference type="NCBI Taxonomy" id="470565"/>
    <lineage>
        <taxon>Bacteria</taxon>
        <taxon>Pseudomonadati</taxon>
        <taxon>Bacteroidota</taxon>
        <taxon>Bacteroidia</taxon>
        <taxon>Bacteroidales</taxon>
        <taxon>Prevotellaceae</taxon>
        <taxon>Prevotella</taxon>
    </lineage>
</organism>
<dbReference type="InterPro" id="IPR015797">
    <property type="entry name" value="NUDIX_hydrolase-like_dom_sf"/>
</dbReference>
<dbReference type="Proteomes" id="UP000757461">
    <property type="component" value="Unassembled WGS sequence"/>
</dbReference>
<dbReference type="InterPro" id="IPR020084">
    <property type="entry name" value="NUDIX_hydrolase_CS"/>
</dbReference>
<comment type="cofactor">
    <cofactor evidence="2">
        <name>Mg(2+)</name>
        <dbReference type="ChEBI" id="CHEBI:18420"/>
    </cofactor>
</comment>
<dbReference type="PANTHER" id="PTHR11839">
    <property type="entry name" value="UDP/ADP-SUGAR PYROPHOSPHATASE"/>
    <property type="match status" value="1"/>
</dbReference>
<dbReference type="PROSITE" id="PS51462">
    <property type="entry name" value="NUDIX"/>
    <property type="match status" value="1"/>
</dbReference>
<dbReference type="AlphaFoldDB" id="A0A930HYN9"/>
<evidence type="ECO:0000256" key="6">
    <source>
        <dbReference type="ARBA" id="ARBA00032162"/>
    </source>
</evidence>
<dbReference type="Gene3D" id="3.90.79.10">
    <property type="entry name" value="Nucleoside Triphosphate Pyrophosphohydrolase"/>
    <property type="match status" value="1"/>
</dbReference>
<dbReference type="GO" id="GO:0006753">
    <property type="term" value="P:nucleoside phosphate metabolic process"/>
    <property type="evidence" value="ECO:0007669"/>
    <property type="project" value="TreeGrafter"/>
</dbReference>
<dbReference type="GO" id="GO:0016787">
    <property type="term" value="F:hydrolase activity"/>
    <property type="evidence" value="ECO:0007669"/>
    <property type="project" value="UniProtKB-KW"/>
</dbReference>
<evidence type="ECO:0000313" key="9">
    <source>
        <dbReference type="EMBL" id="MBF1415374.1"/>
    </source>
</evidence>
<evidence type="ECO:0000256" key="2">
    <source>
        <dbReference type="ARBA" id="ARBA00001946"/>
    </source>
</evidence>
<comment type="similarity">
    <text evidence="3">Belongs to the Nudix hydrolase family. NudK subfamily.</text>
</comment>
<sequence length="189" mass="21962">MTKDKKLRNNEEMKWKTLSSKQLIDRPWMRVRCDKVQLPDGRVHEEYYVLSYPSWVNVIAETEEGDIILERQYRHGLDIVSTEICAGVMEEGETPLEAAQRELEEETGYTGGEWKEIMTVAPNPGVMDNLCHCFYAKGVKKNSEQHLDDTEDIDVFLCPKQEVKQMLIRGEFIQALMVAPLWKFFSTEV</sequence>
<name>A0A930HYN9_9BACT</name>
<evidence type="ECO:0000256" key="1">
    <source>
        <dbReference type="ARBA" id="ARBA00000847"/>
    </source>
</evidence>
<dbReference type="GO" id="GO:0019693">
    <property type="term" value="P:ribose phosphate metabolic process"/>
    <property type="evidence" value="ECO:0007669"/>
    <property type="project" value="TreeGrafter"/>
</dbReference>
<dbReference type="InterPro" id="IPR000086">
    <property type="entry name" value="NUDIX_hydrolase_dom"/>
</dbReference>
<protein>
    <recommendedName>
        <fullName evidence="4">GDP-mannose pyrophosphatase</fullName>
    </recommendedName>
    <alternativeName>
        <fullName evidence="6">GDP-mannose hydrolase</fullName>
    </alternativeName>
    <alternativeName>
        <fullName evidence="7">GDPMK</fullName>
    </alternativeName>
</protein>
<dbReference type="SUPFAM" id="SSF55811">
    <property type="entry name" value="Nudix"/>
    <property type="match status" value="1"/>
</dbReference>
<dbReference type="PROSITE" id="PS00893">
    <property type="entry name" value="NUDIX_BOX"/>
    <property type="match status" value="1"/>
</dbReference>
<dbReference type="Pfam" id="PF00293">
    <property type="entry name" value="NUDIX"/>
    <property type="match status" value="1"/>
</dbReference>
<comment type="caution">
    <text evidence="9">The sequence shown here is derived from an EMBL/GenBank/DDBJ whole genome shotgun (WGS) entry which is preliminary data.</text>
</comment>
<evidence type="ECO:0000313" key="10">
    <source>
        <dbReference type="Proteomes" id="UP000757461"/>
    </source>
</evidence>
<dbReference type="CDD" id="cd03424">
    <property type="entry name" value="NUDIX_ADPRase_Nudt5_UGPPase_Nudt14"/>
    <property type="match status" value="1"/>
</dbReference>
<evidence type="ECO:0000256" key="3">
    <source>
        <dbReference type="ARBA" id="ARBA00007275"/>
    </source>
</evidence>
<feature type="domain" description="Nudix hydrolase" evidence="8">
    <location>
        <begin position="51"/>
        <end position="180"/>
    </location>
</feature>
<comment type="catalytic activity">
    <reaction evidence="1">
        <text>GDP-alpha-D-mannose + H2O = alpha-D-mannose 1-phosphate + GMP + 2 H(+)</text>
        <dbReference type="Rhea" id="RHEA:27978"/>
        <dbReference type="ChEBI" id="CHEBI:15377"/>
        <dbReference type="ChEBI" id="CHEBI:15378"/>
        <dbReference type="ChEBI" id="CHEBI:57527"/>
        <dbReference type="ChEBI" id="CHEBI:58115"/>
        <dbReference type="ChEBI" id="CHEBI:58409"/>
    </reaction>
</comment>
<evidence type="ECO:0000256" key="5">
    <source>
        <dbReference type="ARBA" id="ARBA00022801"/>
    </source>
</evidence>